<gene>
    <name evidence="1" type="ORF">P8X34_10800</name>
</gene>
<accession>A0ABV4T7Y4</accession>
<evidence type="ECO:0000313" key="1">
    <source>
        <dbReference type="EMBL" id="MFA4805214.1"/>
    </source>
</evidence>
<reference evidence="1 2" key="1">
    <citation type="submission" date="2023-03" db="EMBL/GenBank/DDBJ databases">
        <title>Speciation in Pyrococcus: adaptation to high temperature as a mechanism.</title>
        <authorList>
            <person name="Gu J."/>
        </authorList>
    </citation>
    <scope>NUCLEOTIDE SEQUENCE [LARGE SCALE GENOMIC DNA]</scope>
    <source>
        <strain evidence="1 2">LMOA34</strain>
    </source>
</reference>
<sequence length="126" mass="14788">MKDFEYVEKVVERFKKDTEEVTKDSKLYAVMTYWDSTKVIDYDEVIMLKEQEYMKILTQAFENIDIKAISEKSMKIQVYKRFTEVGIINEPHTIEIIPQEDSIVVKGEKGEITVKRLPPKVAGMFV</sequence>
<comment type="caution">
    <text evidence="1">The sequence shown here is derived from an EMBL/GenBank/DDBJ whole genome shotgun (WGS) entry which is preliminary data.</text>
</comment>
<organism evidence="1 2">
    <name type="scientific">Pyrococcus kukulkanii</name>
    <dbReference type="NCBI Taxonomy" id="1609559"/>
    <lineage>
        <taxon>Archaea</taxon>
        <taxon>Methanobacteriati</taxon>
        <taxon>Methanobacteriota</taxon>
        <taxon>Thermococci</taxon>
        <taxon>Thermococcales</taxon>
        <taxon>Thermococcaceae</taxon>
        <taxon>Pyrococcus</taxon>
    </lineage>
</organism>
<dbReference type="EMBL" id="JARRIG010000007">
    <property type="protein sequence ID" value="MFA4805214.1"/>
    <property type="molecule type" value="Genomic_DNA"/>
</dbReference>
<evidence type="ECO:0000313" key="2">
    <source>
        <dbReference type="Proteomes" id="UP001571980"/>
    </source>
</evidence>
<dbReference type="Proteomes" id="UP001571980">
    <property type="component" value="Unassembled WGS sequence"/>
</dbReference>
<proteinExistence type="predicted"/>
<keyword evidence="2" id="KW-1185">Reference proteome</keyword>
<dbReference type="RefSeq" id="WP_372824654.1">
    <property type="nucleotide sequence ID" value="NZ_JARRIG010000007.1"/>
</dbReference>
<name>A0ABV4T7Y4_9EURY</name>
<protein>
    <submittedName>
        <fullName evidence="1">Uncharacterized protein</fullName>
    </submittedName>
</protein>